<dbReference type="Pfam" id="PF13432">
    <property type="entry name" value="TPR_16"/>
    <property type="match status" value="1"/>
</dbReference>
<dbReference type="SUPFAM" id="SSF48452">
    <property type="entry name" value="TPR-like"/>
    <property type="match status" value="1"/>
</dbReference>
<accession>A0A2W1NZW7</accession>
<gene>
    <name evidence="5" type="ORF">CBW46_010075</name>
</gene>
<dbReference type="PROSITE" id="PS50005">
    <property type="entry name" value="TPR"/>
    <property type="match status" value="1"/>
</dbReference>
<dbReference type="PANTHER" id="PTHR45586:SF1">
    <property type="entry name" value="LIPOPOLYSACCHARIDE ASSEMBLY PROTEIN B"/>
    <property type="match status" value="1"/>
</dbReference>
<keyword evidence="1" id="KW-0677">Repeat</keyword>
<dbReference type="RefSeq" id="WP_089199879.1">
    <property type="nucleotide sequence ID" value="NZ_NHRJ02000004.1"/>
</dbReference>
<organism evidence="5 6">
    <name type="scientific">Paenibacillus xerothermodurans</name>
    <dbReference type="NCBI Taxonomy" id="1977292"/>
    <lineage>
        <taxon>Bacteria</taxon>
        <taxon>Bacillati</taxon>
        <taxon>Bacillota</taxon>
        <taxon>Bacilli</taxon>
        <taxon>Bacillales</taxon>
        <taxon>Paenibacillaceae</taxon>
        <taxon>Paenibacillus</taxon>
    </lineage>
</organism>
<evidence type="ECO:0000313" key="5">
    <source>
        <dbReference type="EMBL" id="PZE21022.1"/>
    </source>
</evidence>
<sequence>MSKVLLFFFLTWITGSPIVAIVLLLVLLYFLDRRFIGLTPNVFRPIQRSRRLAKLRQELRLSPHNNSTKLEIARILMERKQYADAAGMLEQVAEVMDDSAEVRAELGICRLKLGQIEQGKRLILEAFDLNPRVKYGEPYLRLAEAVAERDPDEAIGYLEKFSSVNSSSCEAYYRLGQLYHRLGRQTEAQRAFRETVELYRGLPKYKRRVERRWALLARLKLTGGASAR</sequence>
<comment type="caution">
    <text evidence="5">The sequence shown here is derived from an EMBL/GenBank/DDBJ whole genome shotgun (WGS) entry which is preliminary data.</text>
</comment>
<dbReference type="OrthoDB" id="2658060at2"/>
<reference evidence="5" key="1">
    <citation type="submission" date="2018-06" db="EMBL/GenBank/DDBJ databases">
        <title>Paenibacillus xerothermodurans sp. nov. an extremely dry heat resistant spore forming bacterium isolated from the soil of Cape Canaveral, Florida.</title>
        <authorList>
            <person name="Seuylemezian A."/>
            <person name="Kaur N."/>
            <person name="Patil P."/>
            <person name="Patil P."/>
            <person name="Mayilraj S."/>
            <person name="Vaishampayan P."/>
        </authorList>
    </citation>
    <scope>NUCLEOTIDE SEQUENCE [LARGE SCALE GENOMIC DNA]</scope>
    <source>
        <strain evidence="5">ATCC 27380</strain>
    </source>
</reference>
<evidence type="ECO:0000256" key="1">
    <source>
        <dbReference type="ARBA" id="ARBA00022737"/>
    </source>
</evidence>
<dbReference type="InterPro" id="IPR011990">
    <property type="entry name" value="TPR-like_helical_dom_sf"/>
</dbReference>
<keyword evidence="6" id="KW-1185">Reference proteome</keyword>
<keyword evidence="4" id="KW-0812">Transmembrane</keyword>
<dbReference type="SMART" id="SM00028">
    <property type="entry name" value="TPR"/>
    <property type="match status" value="3"/>
</dbReference>
<evidence type="ECO:0000256" key="2">
    <source>
        <dbReference type="ARBA" id="ARBA00022803"/>
    </source>
</evidence>
<feature type="repeat" description="TPR" evidence="3">
    <location>
        <begin position="169"/>
        <end position="202"/>
    </location>
</feature>
<dbReference type="PANTHER" id="PTHR45586">
    <property type="entry name" value="TPR REPEAT-CONTAINING PROTEIN PA4667"/>
    <property type="match status" value="1"/>
</dbReference>
<proteinExistence type="predicted"/>
<dbReference type="Proteomes" id="UP000214746">
    <property type="component" value="Unassembled WGS sequence"/>
</dbReference>
<dbReference type="AlphaFoldDB" id="A0A2W1NZW7"/>
<evidence type="ECO:0000256" key="4">
    <source>
        <dbReference type="SAM" id="Phobius"/>
    </source>
</evidence>
<keyword evidence="4" id="KW-1133">Transmembrane helix</keyword>
<dbReference type="InterPro" id="IPR051012">
    <property type="entry name" value="CellSynth/LPSAsmb/PSIAsmb"/>
</dbReference>
<evidence type="ECO:0000313" key="6">
    <source>
        <dbReference type="Proteomes" id="UP000214746"/>
    </source>
</evidence>
<name>A0A2W1NZW7_PAEXE</name>
<protein>
    <submittedName>
        <fullName evidence="5">Tetratricopeptide repeat protein</fullName>
    </submittedName>
</protein>
<dbReference type="Pfam" id="PF14559">
    <property type="entry name" value="TPR_19"/>
    <property type="match status" value="1"/>
</dbReference>
<feature type="transmembrane region" description="Helical" evidence="4">
    <location>
        <begin position="6"/>
        <end position="31"/>
    </location>
</feature>
<keyword evidence="2 3" id="KW-0802">TPR repeat</keyword>
<dbReference type="EMBL" id="NHRJ02000004">
    <property type="protein sequence ID" value="PZE21022.1"/>
    <property type="molecule type" value="Genomic_DNA"/>
</dbReference>
<dbReference type="Gene3D" id="1.25.40.10">
    <property type="entry name" value="Tetratricopeptide repeat domain"/>
    <property type="match status" value="1"/>
</dbReference>
<evidence type="ECO:0000256" key="3">
    <source>
        <dbReference type="PROSITE-ProRule" id="PRU00339"/>
    </source>
</evidence>
<keyword evidence="4" id="KW-0472">Membrane</keyword>
<dbReference type="InterPro" id="IPR019734">
    <property type="entry name" value="TPR_rpt"/>
</dbReference>